<evidence type="ECO:0000313" key="3">
    <source>
        <dbReference type="Proteomes" id="UP001208364"/>
    </source>
</evidence>
<keyword evidence="1" id="KW-0472">Membrane</keyword>
<comment type="caution">
    <text evidence="2">The sequence shown here is derived from an EMBL/GenBank/DDBJ whole genome shotgun (WGS) entry which is preliminary data.</text>
</comment>
<dbReference type="RefSeq" id="WP_267309874.1">
    <property type="nucleotide sequence ID" value="NZ_JAOQJR010000008.1"/>
</dbReference>
<feature type="transmembrane region" description="Helical" evidence="1">
    <location>
        <begin position="6"/>
        <end position="23"/>
    </location>
</feature>
<dbReference type="PROSITE" id="PS51257">
    <property type="entry name" value="PROKAR_LIPOPROTEIN"/>
    <property type="match status" value="1"/>
</dbReference>
<dbReference type="Proteomes" id="UP001208364">
    <property type="component" value="Unassembled WGS sequence"/>
</dbReference>
<keyword evidence="1" id="KW-0812">Transmembrane</keyword>
<sequence>MEWILRISILVNFLLAIGCIYLARERNWYRKSWYELANRLVQSRKRGAETWNYQQED</sequence>
<keyword evidence="1" id="KW-1133">Transmembrane helix</keyword>
<protein>
    <submittedName>
        <fullName evidence="2">Uncharacterized protein</fullName>
    </submittedName>
</protein>
<reference evidence="2 3" key="1">
    <citation type="journal article" date="2021" name="ISME Commun">
        <title>Automated analysis of genomic sequences facilitates high-throughput and comprehensive description of bacteria.</title>
        <authorList>
            <person name="Hitch T.C.A."/>
        </authorList>
    </citation>
    <scope>NUCLEOTIDE SEQUENCE [LARGE SCALE GENOMIC DNA]</scope>
    <source>
        <strain evidence="2 3">H4_15</strain>
    </source>
</reference>
<accession>A0ABT2SVT5</accession>
<evidence type="ECO:0000313" key="2">
    <source>
        <dbReference type="EMBL" id="MCU6738726.1"/>
    </source>
</evidence>
<proteinExistence type="predicted"/>
<gene>
    <name evidence="2" type="ORF">OCV55_08525</name>
</gene>
<evidence type="ECO:0000256" key="1">
    <source>
        <dbReference type="SAM" id="Phobius"/>
    </source>
</evidence>
<keyword evidence="3" id="KW-1185">Reference proteome</keyword>
<dbReference type="EMBL" id="JAOQJR010000008">
    <property type="protein sequence ID" value="MCU6738726.1"/>
    <property type="molecule type" value="Genomic_DNA"/>
</dbReference>
<name>A0ABT2SVT5_9FIRM</name>
<organism evidence="2 3">
    <name type="scientific">[Clostridium] ammoniilyticum</name>
    <dbReference type="NCBI Taxonomy" id="2981784"/>
    <lineage>
        <taxon>Bacteria</taxon>
        <taxon>Bacillati</taxon>
        <taxon>Bacillota</taxon>
        <taxon>Erysipelotrichia</taxon>
        <taxon>Erysipelotrichales</taxon>
        <taxon>Coprobacillaceae</taxon>
        <taxon>Faecalibacillus</taxon>
    </lineage>
</organism>